<name>A0ABU3GB36_9MICO</name>
<dbReference type="Proteomes" id="UP001251849">
    <property type="component" value="Unassembled WGS sequence"/>
</dbReference>
<protein>
    <submittedName>
        <fullName evidence="1">Uncharacterized protein</fullName>
    </submittedName>
</protein>
<organism evidence="1 2">
    <name type="scientific">Microbacterium gawkjiense</name>
    <dbReference type="NCBI Taxonomy" id="3067309"/>
    <lineage>
        <taxon>Bacteria</taxon>
        <taxon>Bacillati</taxon>
        <taxon>Actinomycetota</taxon>
        <taxon>Actinomycetes</taxon>
        <taxon>Micrococcales</taxon>
        <taxon>Microbacteriaceae</taxon>
        <taxon>Microbacterium</taxon>
    </lineage>
</organism>
<gene>
    <name evidence="1" type="ORF">Q9S71_09390</name>
</gene>
<accession>A0ABU3GB36</accession>
<reference evidence="1 2" key="1">
    <citation type="submission" date="2023-08" db="EMBL/GenBank/DDBJ databases">
        <title>Microbacterium aquilitoris sp. nov. and Microbacterium gwkjibeachense sp. nov., isolated from beach.</title>
        <authorList>
            <person name="Lee S.D."/>
            <person name="Yang H."/>
            <person name="Kim I."/>
        </authorList>
    </citation>
    <scope>NUCLEOTIDE SEQUENCE [LARGE SCALE GENOMIC DNA]</scope>
    <source>
        <strain evidence="1 2">KSW4-11</strain>
    </source>
</reference>
<dbReference type="EMBL" id="JAUZVV010000002">
    <property type="protein sequence ID" value="MDT3317035.1"/>
    <property type="molecule type" value="Genomic_DNA"/>
</dbReference>
<evidence type="ECO:0000313" key="2">
    <source>
        <dbReference type="Proteomes" id="UP001251849"/>
    </source>
</evidence>
<keyword evidence="2" id="KW-1185">Reference proteome</keyword>
<dbReference type="RefSeq" id="WP_311861991.1">
    <property type="nucleotide sequence ID" value="NZ_JAUZVV010000002.1"/>
</dbReference>
<evidence type="ECO:0000313" key="1">
    <source>
        <dbReference type="EMBL" id="MDT3317035.1"/>
    </source>
</evidence>
<proteinExistence type="predicted"/>
<sequence length="186" mass="20474">MPRNTRSGIRWIDDPAAGERQPLEGRLSRSIGLPAPLPDVIGLALRVQTPEGPADIELASTGSGVPLRFTLLLRSRPSPGVYGTLVPYESDQGRVMVRARSLGPRLPARLGELHRTLRRTAWWVELSHATPAGPWHPFALVDLRAADSPDVMRADAGRRLIPGARMPAWFEALRQPSYDAVQRGDR</sequence>
<comment type="caution">
    <text evidence="1">The sequence shown here is derived from an EMBL/GenBank/DDBJ whole genome shotgun (WGS) entry which is preliminary data.</text>
</comment>